<dbReference type="Pfam" id="PF02607">
    <property type="entry name" value="B12-binding_2"/>
    <property type="match status" value="1"/>
</dbReference>
<feature type="compositionally biased region" description="Basic and acidic residues" evidence="2">
    <location>
        <begin position="115"/>
        <end position="134"/>
    </location>
</feature>
<dbReference type="InterPro" id="IPR000551">
    <property type="entry name" value="MerR-type_HTH_dom"/>
</dbReference>
<dbReference type="InterPro" id="IPR003759">
    <property type="entry name" value="Cbl-bd_cap"/>
</dbReference>
<feature type="region of interest" description="Disordered" evidence="2">
    <location>
        <begin position="1"/>
        <end position="32"/>
    </location>
</feature>
<dbReference type="Gene3D" id="1.10.1240.10">
    <property type="entry name" value="Methionine synthase domain"/>
    <property type="match status" value="1"/>
</dbReference>
<dbReference type="SUPFAM" id="SSF52242">
    <property type="entry name" value="Cobalamin (vitamin B12)-binding domain"/>
    <property type="match status" value="1"/>
</dbReference>
<gene>
    <name evidence="4" type="ORF">GCM10010406_11400</name>
</gene>
<feature type="domain" description="HTH merR-type" evidence="3">
    <location>
        <begin position="38"/>
        <end position="107"/>
    </location>
</feature>
<dbReference type="Gene3D" id="3.40.50.280">
    <property type="entry name" value="Cobalamin-binding domain"/>
    <property type="match status" value="1"/>
</dbReference>
<keyword evidence="5" id="KW-1185">Reference proteome</keyword>
<evidence type="ECO:0000313" key="5">
    <source>
        <dbReference type="Proteomes" id="UP001501358"/>
    </source>
</evidence>
<sequence length="381" mass="39064">MGGPADTSTPLPADSATGAVTDPAAGAAGAGPDAGAAGLTTGAVARRLGVAPTTLRSWDRRYGIGPAVREGGRHRRWSPADVAVLEAMCRLTGSGVPPAEAARQALAARQASGPGRRDARRPGNDVRPGSDVRPPEGAAPAQRPERTGPRSPAHRPGGSNALPLGNVRQECRGLAGAAVRLDAAAVDGLLEAVLAEHGLVASWEDVITPALRAVGRKWAASTERPGERYVEVEHLLSWHVSSALRRVVTHPPVRPRGAPVLLACTPGETHTLSLEALAAGLAERGLPVRMFGASVPAEALDRAVRRTGPAAVVLWSQSRPTADRALAVRVGATAWGVRGARTRPAVAVAGPGWAGGTPPAGTLRPRGLREALDTLVAVCAR</sequence>
<dbReference type="Gene3D" id="1.10.1660.10">
    <property type="match status" value="1"/>
</dbReference>
<dbReference type="PANTHER" id="PTHR30204">
    <property type="entry name" value="REDOX-CYCLING DRUG-SENSING TRANSCRIPTIONAL ACTIVATOR SOXR"/>
    <property type="match status" value="1"/>
</dbReference>
<accession>A0ABN3L305</accession>
<dbReference type="PANTHER" id="PTHR30204:SF97">
    <property type="entry name" value="MERR FAMILY REGULATORY PROTEIN"/>
    <property type="match status" value="1"/>
</dbReference>
<dbReference type="SMART" id="SM00422">
    <property type="entry name" value="HTH_MERR"/>
    <property type="match status" value="1"/>
</dbReference>
<evidence type="ECO:0000256" key="2">
    <source>
        <dbReference type="SAM" id="MobiDB-lite"/>
    </source>
</evidence>
<feature type="compositionally biased region" description="Polar residues" evidence="2">
    <location>
        <begin position="1"/>
        <end position="10"/>
    </location>
</feature>
<dbReference type="EMBL" id="BAAATA010000004">
    <property type="protein sequence ID" value="GAA2476899.1"/>
    <property type="molecule type" value="Genomic_DNA"/>
</dbReference>
<dbReference type="InterPro" id="IPR009061">
    <property type="entry name" value="DNA-bd_dom_put_sf"/>
</dbReference>
<dbReference type="InterPro" id="IPR036724">
    <property type="entry name" value="Cobalamin-bd_sf"/>
</dbReference>
<dbReference type="Proteomes" id="UP001501358">
    <property type="component" value="Unassembled WGS sequence"/>
</dbReference>
<keyword evidence="1" id="KW-0238">DNA-binding</keyword>
<dbReference type="SUPFAM" id="SSF46955">
    <property type="entry name" value="Putative DNA-binding domain"/>
    <property type="match status" value="1"/>
</dbReference>
<organism evidence="4 5">
    <name type="scientific">Streptomyces thermolineatus</name>
    <dbReference type="NCBI Taxonomy" id="44033"/>
    <lineage>
        <taxon>Bacteria</taxon>
        <taxon>Bacillati</taxon>
        <taxon>Actinomycetota</taxon>
        <taxon>Actinomycetes</taxon>
        <taxon>Kitasatosporales</taxon>
        <taxon>Streptomycetaceae</taxon>
        <taxon>Streptomyces</taxon>
    </lineage>
</organism>
<dbReference type="InterPro" id="IPR047057">
    <property type="entry name" value="MerR_fam"/>
</dbReference>
<reference evidence="4 5" key="1">
    <citation type="journal article" date="2019" name="Int. J. Syst. Evol. Microbiol.">
        <title>The Global Catalogue of Microorganisms (GCM) 10K type strain sequencing project: providing services to taxonomists for standard genome sequencing and annotation.</title>
        <authorList>
            <consortium name="The Broad Institute Genomics Platform"/>
            <consortium name="The Broad Institute Genome Sequencing Center for Infectious Disease"/>
            <person name="Wu L."/>
            <person name="Ma J."/>
        </authorList>
    </citation>
    <scope>NUCLEOTIDE SEQUENCE [LARGE SCALE GENOMIC DNA]</scope>
    <source>
        <strain evidence="4 5">JCM 6307</strain>
    </source>
</reference>
<feature type="region of interest" description="Disordered" evidence="2">
    <location>
        <begin position="105"/>
        <end position="164"/>
    </location>
</feature>
<proteinExistence type="predicted"/>
<feature type="compositionally biased region" description="Low complexity" evidence="2">
    <location>
        <begin position="16"/>
        <end position="32"/>
    </location>
</feature>
<name>A0ABN3L305_9ACTN</name>
<evidence type="ECO:0000259" key="3">
    <source>
        <dbReference type="PROSITE" id="PS50937"/>
    </source>
</evidence>
<comment type="caution">
    <text evidence="4">The sequence shown here is derived from an EMBL/GenBank/DDBJ whole genome shotgun (WGS) entry which is preliminary data.</text>
</comment>
<evidence type="ECO:0000313" key="4">
    <source>
        <dbReference type="EMBL" id="GAA2476899.1"/>
    </source>
</evidence>
<dbReference type="InterPro" id="IPR036594">
    <property type="entry name" value="Meth_synthase_dom"/>
</dbReference>
<dbReference type="Pfam" id="PF13411">
    <property type="entry name" value="MerR_1"/>
    <property type="match status" value="1"/>
</dbReference>
<dbReference type="RefSeq" id="WP_344381994.1">
    <property type="nucleotide sequence ID" value="NZ_BAAATA010000004.1"/>
</dbReference>
<evidence type="ECO:0000256" key="1">
    <source>
        <dbReference type="ARBA" id="ARBA00023125"/>
    </source>
</evidence>
<protein>
    <submittedName>
        <fullName evidence="4">MerR family transcriptional regulator</fullName>
    </submittedName>
</protein>
<dbReference type="PROSITE" id="PS50937">
    <property type="entry name" value="HTH_MERR_2"/>
    <property type="match status" value="1"/>
</dbReference>